<keyword evidence="3" id="KW-1185">Reference proteome</keyword>
<reference evidence="2 3" key="1">
    <citation type="journal article" date="2019" name="Front. Microbiol.">
        <title>Genomic Features for Desiccation Tolerance and Sugar Biosynthesis in the Extremophile Gloeocapsopsis sp. UTEX B3054.</title>
        <authorList>
            <person name="Urrejola C."/>
            <person name="Alcorta J."/>
            <person name="Salas L."/>
            <person name="Vasquez M."/>
            <person name="Polz M.F."/>
            <person name="Vicuna R."/>
            <person name="Diez B."/>
        </authorList>
    </citation>
    <scope>NUCLEOTIDE SEQUENCE [LARGE SCALE GENOMIC DNA]</scope>
    <source>
        <strain evidence="2 3">1H9</strain>
    </source>
</reference>
<feature type="non-terminal residue" evidence="2">
    <location>
        <position position="91"/>
    </location>
</feature>
<accession>A0A6N8G1K1</accession>
<protein>
    <submittedName>
        <fullName evidence="2">Uncharacterized protein</fullName>
    </submittedName>
</protein>
<proteinExistence type="predicted"/>
<gene>
    <name evidence="2" type="ORF">BWI75_24120</name>
</gene>
<sequence>MFEPKKESYLRKAKLQSRSLYSRIVFSQVIRKQKQDLRKSSFRREKRASPNWSTGSSLLSSPINYTVTHLADDLEGISHDRINRYLRGERL</sequence>
<comment type="caution">
    <text evidence="2">The sequence shown here is derived from an EMBL/GenBank/DDBJ whole genome shotgun (WGS) entry which is preliminary data.</text>
</comment>
<feature type="region of interest" description="Disordered" evidence="1">
    <location>
        <begin position="37"/>
        <end position="56"/>
    </location>
</feature>
<dbReference type="Proteomes" id="UP000441797">
    <property type="component" value="Unassembled WGS sequence"/>
</dbReference>
<dbReference type="EMBL" id="NAPY01000072">
    <property type="protein sequence ID" value="MUL39290.1"/>
    <property type="molecule type" value="Genomic_DNA"/>
</dbReference>
<evidence type="ECO:0000313" key="2">
    <source>
        <dbReference type="EMBL" id="MUL39290.1"/>
    </source>
</evidence>
<dbReference type="AlphaFoldDB" id="A0A6N8G1K1"/>
<organism evidence="2 3">
    <name type="scientific">Gloeocapsopsis dulcis AAB1 = 1H9</name>
    <dbReference type="NCBI Taxonomy" id="1433147"/>
    <lineage>
        <taxon>Bacteria</taxon>
        <taxon>Bacillati</taxon>
        <taxon>Cyanobacteriota</taxon>
        <taxon>Cyanophyceae</taxon>
        <taxon>Oscillatoriophycideae</taxon>
        <taxon>Chroococcales</taxon>
        <taxon>Chroococcaceae</taxon>
        <taxon>Gloeocapsopsis</taxon>
        <taxon>Gloeocapsopsis dulcis</taxon>
    </lineage>
</organism>
<evidence type="ECO:0000256" key="1">
    <source>
        <dbReference type="SAM" id="MobiDB-lite"/>
    </source>
</evidence>
<evidence type="ECO:0000313" key="3">
    <source>
        <dbReference type="Proteomes" id="UP000441797"/>
    </source>
</evidence>
<name>A0A6N8G1K1_9CHRO</name>